<dbReference type="GeneID" id="105272821"/>
<evidence type="ECO:0000313" key="2">
    <source>
        <dbReference type="EMBL" id="JAG82474.1"/>
    </source>
</evidence>
<gene>
    <name evidence="2" type="primary">thyA</name>
    <name evidence="4" type="synonym">LOC105272821</name>
    <name evidence="2" type="ORF">g.11111</name>
</gene>
<reference evidence="4" key="2">
    <citation type="submission" date="2025-04" db="UniProtKB">
        <authorList>
            <consortium name="RefSeq"/>
        </authorList>
    </citation>
    <scope>IDENTIFICATION</scope>
</reference>
<evidence type="ECO:0000313" key="4">
    <source>
        <dbReference type="RefSeq" id="XP_011313347.1"/>
    </source>
</evidence>
<feature type="region of interest" description="Disordered" evidence="1">
    <location>
        <begin position="137"/>
        <end position="168"/>
    </location>
</feature>
<organism evidence="2">
    <name type="scientific">Fopius arisanus</name>
    <dbReference type="NCBI Taxonomy" id="64838"/>
    <lineage>
        <taxon>Eukaryota</taxon>
        <taxon>Metazoa</taxon>
        <taxon>Ecdysozoa</taxon>
        <taxon>Arthropoda</taxon>
        <taxon>Hexapoda</taxon>
        <taxon>Insecta</taxon>
        <taxon>Pterygota</taxon>
        <taxon>Neoptera</taxon>
        <taxon>Endopterygota</taxon>
        <taxon>Hymenoptera</taxon>
        <taxon>Apocrita</taxon>
        <taxon>Ichneumonoidea</taxon>
        <taxon>Braconidae</taxon>
        <taxon>Opiinae</taxon>
        <taxon>Fopius</taxon>
    </lineage>
</organism>
<name>A0A0C9RHM6_9HYME</name>
<evidence type="ECO:0000256" key="1">
    <source>
        <dbReference type="SAM" id="MobiDB-lite"/>
    </source>
</evidence>
<evidence type="ECO:0000313" key="3">
    <source>
        <dbReference type="Proteomes" id="UP000694866"/>
    </source>
</evidence>
<proteinExistence type="predicted"/>
<dbReference type="EMBL" id="GBYB01012707">
    <property type="protein sequence ID" value="JAG82474.1"/>
    <property type="molecule type" value="Transcribed_RNA"/>
</dbReference>
<reference evidence="2" key="1">
    <citation type="submission" date="2015-01" db="EMBL/GenBank/DDBJ databases">
        <title>Transcriptome Assembly of Fopius arisanus.</title>
        <authorList>
            <person name="Geib S."/>
        </authorList>
    </citation>
    <scope>NUCLEOTIDE SEQUENCE</scope>
</reference>
<protein>
    <submittedName>
        <fullName evidence="2">ThyA protein</fullName>
    </submittedName>
</protein>
<dbReference type="AlphaFoldDB" id="A0A0C9RHM6"/>
<keyword evidence="3" id="KW-1185">Reference proteome</keyword>
<dbReference type="KEGG" id="fas:105272821"/>
<dbReference type="Proteomes" id="UP000694866">
    <property type="component" value="Unplaced"/>
</dbReference>
<accession>A0A0C9RHM6</accession>
<feature type="compositionally biased region" description="Basic and acidic residues" evidence="1">
    <location>
        <begin position="149"/>
        <end position="168"/>
    </location>
</feature>
<accession>A0A9R1UAD0</accession>
<dbReference type="RefSeq" id="XP_011313347.1">
    <property type="nucleotide sequence ID" value="XM_011315045.1"/>
</dbReference>
<sequence length="168" mass="18192">MSFNIGPGSELEVLGQFDVANGATEKTNKTIHYESIEMENIYAARGSVMVTGWIKEHFRGISTSTGASYGAGMICTAVHRLNIHVTAFVPRDDLVEGIKVSVKGTVNRRGDALIMHAKDMSCIEIIPGVENMTEDEMDEAVEAPPLTSVKREASDVPHGNDGKKSKID</sequence>